<keyword evidence="2" id="KW-0472">Membrane</keyword>
<keyword evidence="2" id="KW-1133">Transmembrane helix</keyword>
<comment type="caution">
    <text evidence="3">The sequence shown here is derived from an EMBL/GenBank/DDBJ whole genome shotgun (WGS) entry which is preliminary data.</text>
</comment>
<evidence type="ECO:0000313" key="3">
    <source>
        <dbReference type="EMBL" id="MDZ8160394.1"/>
    </source>
</evidence>
<feature type="transmembrane region" description="Helical" evidence="2">
    <location>
        <begin position="148"/>
        <end position="173"/>
    </location>
</feature>
<accession>A0ABU5N2S7</accession>
<evidence type="ECO:0000256" key="1">
    <source>
        <dbReference type="SAM" id="MobiDB-lite"/>
    </source>
</evidence>
<keyword evidence="2" id="KW-0812">Transmembrane</keyword>
<keyword evidence="4" id="KW-1185">Reference proteome</keyword>
<protein>
    <submittedName>
        <fullName evidence="3">FUSC family protein</fullName>
    </submittedName>
</protein>
<feature type="transmembrane region" description="Helical" evidence="2">
    <location>
        <begin position="75"/>
        <end position="91"/>
    </location>
</feature>
<feature type="transmembrane region" description="Helical" evidence="2">
    <location>
        <begin position="125"/>
        <end position="142"/>
    </location>
</feature>
<reference evidence="3 4" key="1">
    <citation type="submission" date="2023-10" db="EMBL/GenBank/DDBJ databases">
        <title>Microbacterium xanthum sp. nov., isolated from seaweed.</title>
        <authorList>
            <person name="Lee S.D."/>
        </authorList>
    </citation>
    <scope>NUCLEOTIDE SEQUENCE [LARGE SCALE GENOMIC DNA]</scope>
    <source>
        <strain evidence="3 4">KCTC 19124</strain>
    </source>
</reference>
<feature type="transmembrane region" description="Helical" evidence="2">
    <location>
        <begin position="97"/>
        <end position="116"/>
    </location>
</feature>
<gene>
    <name evidence="3" type="ORF">R2Q92_00985</name>
</gene>
<evidence type="ECO:0000313" key="4">
    <source>
        <dbReference type="Proteomes" id="UP001291912"/>
    </source>
</evidence>
<sequence>MSRMRANLRDWRATVLNRHRMLLAAKTAVAAAIAWAVVPLLPFVNNEYSYYAPFGVLVVMYPTVAATARTGGQTLLGLAIGIGLGVGALGATEYFDIPPVIPLAAVVAVGVLLGGIRHLGAGRDILAVAAVFVLLLAGQAGADDYPLSYLVTMGVGVVVGLVVNLVVVPPLYFQWAGGKLTTLRETTGGFLDTLADHVDDPEPAQVDAAVAHLDAMTDEVRREVTEADDSARANPRGKRHLREQEDNARRLHSMEQTVAATRDLAEVVAGRNPAALEDMTDTARARFAEAIRACAQLTDTAIDDDSLDTRLRDANDALEAYLNELPSASVTSSTKAQRIEPAIFLRRIIDASAPFASADTTDGPAPDTPSG</sequence>
<organism evidence="3 4">
    <name type="scientific">Microbacterium aquimaris</name>
    <dbReference type="NCBI Taxonomy" id="459816"/>
    <lineage>
        <taxon>Bacteria</taxon>
        <taxon>Bacillati</taxon>
        <taxon>Actinomycetota</taxon>
        <taxon>Actinomycetes</taxon>
        <taxon>Micrococcales</taxon>
        <taxon>Microbacteriaceae</taxon>
        <taxon>Microbacterium</taxon>
    </lineage>
</organism>
<dbReference type="Proteomes" id="UP001291912">
    <property type="component" value="Unassembled WGS sequence"/>
</dbReference>
<dbReference type="EMBL" id="JAWJYN010000001">
    <property type="protein sequence ID" value="MDZ8160394.1"/>
    <property type="molecule type" value="Genomic_DNA"/>
</dbReference>
<dbReference type="RefSeq" id="WP_194423120.1">
    <property type="nucleotide sequence ID" value="NZ_BAAAPT010000001.1"/>
</dbReference>
<feature type="region of interest" description="Disordered" evidence="1">
    <location>
        <begin position="225"/>
        <end position="245"/>
    </location>
</feature>
<evidence type="ECO:0000256" key="2">
    <source>
        <dbReference type="SAM" id="Phobius"/>
    </source>
</evidence>
<proteinExistence type="predicted"/>
<name>A0ABU5N2S7_9MICO</name>
<feature type="transmembrane region" description="Helical" evidence="2">
    <location>
        <begin position="21"/>
        <end position="44"/>
    </location>
</feature>
<feature type="transmembrane region" description="Helical" evidence="2">
    <location>
        <begin position="50"/>
        <end position="68"/>
    </location>
</feature>